<protein>
    <submittedName>
        <fullName evidence="2">Uncharacterized protein</fullName>
    </submittedName>
</protein>
<comment type="caution">
    <text evidence="2">The sequence shown here is derived from an EMBL/GenBank/DDBJ whole genome shotgun (WGS) entry which is preliminary data.</text>
</comment>
<evidence type="ECO:0000313" key="2">
    <source>
        <dbReference type="EMBL" id="MET7013239.1"/>
    </source>
</evidence>
<keyword evidence="3" id="KW-1185">Reference proteome</keyword>
<keyword evidence="1" id="KW-0812">Transmembrane</keyword>
<keyword evidence="1" id="KW-0472">Membrane</keyword>
<feature type="transmembrane region" description="Helical" evidence="1">
    <location>
        <begin position="129"/>
        <end position="152"/>
    </location>
</feature>
<keyword evidence="1" id="KW-1133">Transmembrane helix</keyword>
<organism evidence="2 3">
    <name type="scientific">Uliginosibacterium flavum</name>
    <dbReference type="NCBI Taxonomy" id="1396831"/>
    <lineage>
        <taxon>Bacteria</taxon>
        <taxon>Pseudomonadati</taxon>
        <taxon>Pseudomonadota</taxon>
        <taxon>Betaproteobacteria</taxon>
        <taxon>Rhodocyclales</taxon>
        <taxon>Zoogloeaceae</taxon>
        <taxon>Uliginosibacterium</taxon>
    </lineage>
</organism>
<name>A0ABV2TH39_9RHOO</name>
<proteinExistence type="predicted"/>
<feature type="transmembrane region" description="Helical" evidence="1">
    <location>
        <begin position="63"/>
        <end position="82"/>
    </location>
</feature>
<evidence type="ECO:0000313" key="3">
    <source>
        <dbReference type="Proteomes" id="UP001549691"/>
    </source>
</evidence>
<dbReference type="RefSeq" id="WP_354599703.1">
    <property type="nucleotide sequence ID" value="NZ_JBEWZI010000003.1"/>
</dbReference>
<dbReference type="EMBL" id="JBEWZI010000003">
    <property type="protein sequence ID" value="MET7013239.1"/>
    <property type="molecule type" value="Genomic_DNA"/>
</dbReference>
<sequence>MSAINPYAPPQADLEAALEGQHWRDGKILILRPGSALPHRCIKCNAPAELPIKKRKIYWHHPAWYILIFIAILLYAVIALAVRKKAEIQPGLCATHSKRRKIGLSLIWGGLLLGVGLMFAGAVDDSGALAGLGGLVLLIGLIWGSILARLLTPNRIDKDFIRLRGAGKAFLDSLPAFPGR</sequence>
<dbReference type="Proteomes" id="UP001549691">
    <property type="component" value="Unassembled WGS sequence"/>
</dbReference>
<evidence type="ECO:0000256" key="1">
    <source>
        <dbReference type="SAM" id="Phobius"/>
    </source>
</evidence>
<feature type="transmembrane region" description="Helical" evidence="1">
    <location>
        <begin position="102"/>
        <end position="123"/>
    </location>
</feature>
<gene>
    <name evidence="2" type="ORF">ABXR19_03495</name>
</gene>
<accession>A0ABV2TH39</accession>
<reference evidence="2 3" key="1">
    <citation type="submission" date="2024-07" db="EMBL/GenBank/DDBJ databases">
        <title>Uliginosibacterium flavum JJ3220;KACC:17644.</title>
        <authorList>
            <person name="Kim M.K."/>
        </authorList>
    </citation>
    <scope>NUCLEOTIDE SEQUENCE [LARGE SCALE GENOMIC DNA]</scope>
    <source>
        <strain evidence="2 3">KACC:17644</strain>
    </source>
</reference>